<evidence type="ECO:0000256" key="5">
    <source>
        <dbReference type="PROSITE-ProRule" id="PRU00284"/>
    </source>
</evidence>
<dbReference type="GO" id="GO:0004888">
    <property type="term" value="F:transmembrane signaling receptor activity"/>
    <property type="evidence" value="ECO:0007669"/>
    <property type="project" value="InterPro"/>
</dbReference>
<accession>A0A4P7UF23</accession>
<keyword evidence="6" id="KW-0472">Membrane</keyword>
<dbReference type="SMART" id="SM00283">
    <property type="entry name" value="MA"/>
    <property type="match status" value="1"/>
</dbReference>
<evidence type="ECO:0000256" key="1">
    <source>
        <dbReference type="ARBA" id="ARBA00022692"/>
    </source>
</evidence>
<dbReference type="CDD" id="cd06225">
    <property type="entry name" value="HAMP"/>
    <property type="match status" value="1"/>
</dbReference>
<dbReference type="EMBL" id="CP038462">
    <property type="protein sequence ID" value="QCC78141.1"/>
    <property type="molecule type" value="Genomic_DNA"/>
</dbReference>
<evidence type="ECO:0000313" key="10">
    <source>
        <dbReference type="EMBL" id="QCC78141.1"/>
    </source>
</evidence>
<dbReference type="InterPro" id="IPR004089">
    <property type="entry name" value="MCPsignal_dom"/>
</dbReference>
<evidence type="ECO:0000256" key="2">
    <source>
        <dbReference type="ARBA" id="ARBA00022989"/>
    </source>
</evidence>
<dbReference type="Proteomes" id="UP000297025">
    <property type="component" value="Chromosome"/>
</dbReference>
<evidence type="ECO:0000256" key="3">
    <source>
        <dbReference type="ARBA" id="ARBA00023224"/>
    </source>
</evidence>
<sequence>MPITINWTVRRRLTTIAANGVLSAVVVASVAYVGFRELNEDTEKLGRLQEAIGVIHALDTRSSELKVDGLKAAVYADNARFAQDVVDDSAKITALVAELEALDLEADEETTAAFKQAWVGYTTTISEFVELAIADRPAAVRRVDEVQVANDAIDEVLSATIETIRASVEQKTAEAESTRTTVQTWLVVVVLATLLVMVGLAVAIARTIVRPLDDTVAALTRFAGGDLSQRVPERSTAEFGQLERALNQAIDSTDRVVGNVADSAQALATAATEMSSSALQISAGAGQTAAQAGLVSAASAEVSRNVQTVAAGSEQMTASIREIAHSANEAARVASDGVRTVESTNATVAKLGESSQEIGNVVKVITSIAEQTNLLALNATIEAARAGEAGKGFAVVANEVKELAQETARATEDIARRVETIQSDTTGAVAAIGEIDAIIRSINDYQLTIASAVEEQTATTNEMSRNVADAATGADQITDNIVGVAQAAESTREGVEQTEVATQDLARMSADLQSQIGHFTRA</sequence>
<dbReference type="GO" id="GO:0016020">
    <property type="term" value="C:membrane"/>
    <property type="evidence" value="ECO:0007669"/>
    <property type="project" value="InterPro"/>
</dbReference>
<feature type="domain" description="Methyl-accepting transducer" evidence="7">
    <location>
        <begin position="263"/>
        <end position="506"/>
    </location>
</feature>
<dbReference type="PROSITE" id="PS50885">
    <property type="entry name" value="HAMP"/>
    <property type="match status" value="1"/>
</dbReference>
<feature type="transmembrane region" description="Helical" evidence="6">
    <location>
        <begin position="185"/>
        <end position="205"/>
    </location>
</feature>
<dbReference type="SUPFAM" id="SSF58104">
    <property type="entry name" value="Methyl-accepting chemotaxis protein (MCP) signaling domain"/>
    <property type="match status" value="1"/>
</dbReference>
<reference evidence="9" key="5">
    <citation type="submission" date="2024-05" db="EMBL/GenBank/DDBJ databases">
        <authorList>
            <person name="Sun Q."/>
            <person name="Sedlacek I."/>
        </authorList>
    </citation>
    <scope>NUCLEOTIDE SEQUENCE</scope>
    <source>
        <strain evidence="9">CCM 7403</strain>
    </source>
</reference>
<evidence type="ECO:0000259" key="7">
    <source>
        <dbReference type="PROSITE" id="PS50111"/>
    </source>
</evidence>
<protein>
    <submittedName>
        <fullName evidence="10">Methyl-accepting chemotaxis protein</fullName>
    </submittedName>
</protein>
<feature type="transmembrane region" description="Helical" evidence="6">
    <location>
        <begin position="16"/>
        <end position="35"/>
    </location>
</feature>
<dbReference type="EMBL" id="BMCK01000003">
    <property type="protein sequence ID" value="GGD21533.1"/>
    <property type="molecule type" value="Genomic_DNA"/>
</dbReference>
<dbReference type="Proteomes" id="UP000630594">
    <property type="component" value="Unassembled WGS sequence"/>
</dbReference>
<dbReference type="Pfam" id="PF00015">
    <property type="entry name" value="MCPsignal"/>
    <property type="match status" value="1"/>
</dbReference>
<dbReference type="GO" id="GO:0006935">
    <property type="term" value="P:chemotaxis"/>
    <property type="evidence" value="ECO:0007669"/>
    <property type="project" value="InterPro"/>
</dbReference>
<evidence type="ECO:0000256" key="6">
    <source>
        <dbReference type="SAM" id="Phobius"/>
    </source>
</evidence>
<feature type="domain" description="HAMP" evidence="8">
    <location>
        <begin position="206"/>
        <end position="258"/>
    </location>
</feature>
<dbReference type="Gene3D" id="1.10.287.950">
    <property type="entry name" value="Methyl-accepting chemotaxis protein"/>
    <property type="match status" value="1"/>
</dbReference>
<evidence type="ECO:0000313" key="9">
    <source>
        <dbReference type="EMBL" id="GGD21533.1"/>
    </source>
</evidence>
<gene>
    <name evidence="10" type="ORF">E2C04_14840</name>
    <name evidence="9" type="ORF">GCM10007231_20920</name>
</gene>
<name>A0A4P7UF23_9ACTN</name>
<reference evidence="12" key="3">
    <citation type="journal article" date="2019" name="Int. J. Syst. Evol. Microbiol.">
        <title>The Global Catalogue of Microorganisms (GCM) 10K type strain sequencing project: providing services to taxonomists for standard genome sequencing and annotation.</title>
        <authorList>
            <consortium name="The Broad Institute Genomics Platform"/>
            <consortium name="The Broad Institute Genome Sequencing Center for Infectious Disease"/>
            <person name="Wu L."/>
            <person name="Ma J."/>
        </authorList>
    </citation>
    <scope>NUCLEOTIDE SEQUENCE [LARGE SCALE GENOMIC DNA]</scope>
    <source>
        <strain evidence="12">CCM 7403</strain>
    </source>
</reference>
<proteinExistence type="inferred from homology"/>
<reference evidence="10" key="4">
    <citation type="submission" date="2019-03" db="EMBL/GenBank/DDBJ databases">
        <authorList>
            <person name="Huang Y."/>
        </authorList>
    </citation>
    <scope>NUCLEOTIDE SEQUENCE</scope>
    <source>
        <strain evidence="10">JCM 16608</strain>
    </source>
</reference>
<evidence type="ECO:0000256" key="4">
    <source>
        <dbReference type="ARBA" id="ARBA00029447"/>
    </source>
</evidence>
<dbReference type="InterPro" id="IPR004090">
    <property type="entry name" value="Chemotax_Me-accpt_rcpt"/>
</dbReference>
<dbReference type="PANTHER" id="PTHR32089">
    <property type="entry name" value="METHYL-ACCEPTING CHEMOTAXIS PROTEIN MCPB"/>
    <property type="match status" value="1"/>
</dbReference>
<keyword evidence="12" id="KW-1185">Reference proteome</keyword>
<keyword evidence="1 6" id="KW-0812">Transmembrane</keyword>
<keyword evidence="3 5" id="KW-0807">Transducer</keyword>
<dbReference type="AlphaFoldDB" id="A0A4P7UF23"/>
<keyword evidence="2 6" id="KW-1133">Transmembrane helix</keyword>
<organism evidence="10 11">
    <name type="scientific">Nocardioides daphniae</name>
    <dbReference type="NCBI Taxonomy" id="402297"/>
    <lineage>
        <taxon>Bacteria</taxon>
        <taxon>Bacillati</taxon>
        <taxon>Actinomycetota</taxon>
        <taxon>Actinomycetes</taxon>
        <taxon>Propionibacteriales</taxon>
        <taxon>Nocardioidaceae</taxon>
        <taxon>Nocardioides</taxon>
    </lineage>
</organism>
<dbReference type="PRINTS" id="PR00260">
    <property type="entry name" value="CHEMTRNSDUCR"/>
</dbReference>
<comment type="similarity">
    <text evidence="4">Belongs to the methyl-accepting chemotaxis (MCP) protein family.</text>
</comment>
<dbReference type="SMART" id="SM00304">
    <property type="entry name" value="HAMP"/>
    <property type="match status" value="2"/>
</dbReference>
<dbReference type="RefSeq" id="WP_135833179.1">
    <property type="nucleotide sequence ID" value="NZ_BMCK01000003.1"/>
</dbReference>
<dbReference type="KEGG" id="ndp:E2C04_14840"/>
<dbReference type="InterPro" id="IPR003660">
    <property type="entry name" value="HAMP_dom"/>
</dbReference>
<dbReference type="PANTHER" id="PTHR32089:SF112">
    <property type="entry name" value="LYSOZYME-LIKE PROTEIN-RELATED"/>
    <property type="match status" value="1"/>
</dbReference>
<dbReference type="OrthoDB" id="8667074at2"/>
<dbReference type="GO" id="GO:0007165">
    <property type="term" value="P:signal transduction"/>
    <property type="evidence" value="ECO:0007669"/>
    <property type="project" value="UniProtKB-KW"/>
</dbReference>
<dbReference type="PROSITE" id="PS50111">
    <property type="entry name" value="CHEMOTAXIS_TRANSDUC_2"/>
    <property type="match status" value="1"/>
</dbReference>
<evidence type="ECO:0000259" key="8">
    <source>
        <dbReference type="PROSITE" id="PS50885"/>
    </source>
</evidence>
<dbReference type="Pfam" id="PF00672">
    <property type="entry name" value="HAMP"/>
    <property type="match status" value="1"/>
</dbReference>
<evidence type="ECO:0000313" key="11">
    <source>
        <dbReference type="Proteomes" id="UP000297025"/>
    </source>
</evidence>
<reference evidence="9" key="2">
    <citation type="journal article" date="2014" name="Int. J. Syst. Evol. Microbiol.">
        <title>Complete genome of a new Firmicutes species belonging to the dominant human colonic microbiota ('Ruminococcus bicirculans') reveals two chromosomes and a selective capacity to utilize plant glucans.</title>
        <authorList>
            <consortium name="NISC Comparative Sequencing Program"/>
            <person name="Wegmann U."/>
            <person name="Louis P."/>
            <person name="Goesmann A."/>
            <person name="Henrissat B."/>
            <person name="Duncan S.H."/>
            <person name="Flint H.J."/>
        </authorList>
    </citation>
    <scope>NUCLEOTIDE SEQUENCE</scope>
    <source>
        <strain evidence="9">CCM 7403</strain>
    </source>
</reference>
<reference evidence="10 11" key="1">
    <citation type="journal article" date="2008" name="Int. J. Syst. Evol. Microbiol.">
        <title>Nocardioides daphniae sp. nov., isolated from Daphnia cucullata (Crustacea: Cladocera).</title>
        <authorList>
            <person name="Toth E.M."/>
            <person name="Keki Z."/>
            <person name="Homonnay Z.G."/>
            <person name="Borsodi A.K."/>
            <person name="Marialigeti K."/>
            <person name="Schumann P."/>
        </authorList>
    </citation>
    <scope>NUCLEOTIDE SEQUENCE [LARGE SCALE GENOMIC DNA]</scope>
    <source>
        <strain evidence="10 11">JCM 16608</strain>
    </source>
</reference>
<evidence type="ECO:0000313" key="12">
    <source>
        <dbReference type="Proteomes" id="UP000630594"/>
    </source>
</evidence>